<dbReference type="KEGG" id="cmav:ABHF33_04170"/>
<gene>
    <name evidence="2" type="ORF">ABHF33_04170</name>
</gene>
<reference evidence="2" key="1">
    <citation type="submission" date="2024-05" db="EMBL/GenBank/DDBJ databases">
        <authorList>
            <person name="Yang L."/>
            <person name="Pan L."/>
        </authorList>
    </citation>
    <scope>NUCLEOTIDE SEQUENCE</scope>
    <source>
        <strain evidence="2">FCG-7</strain>
    </source>
</reference>
<dbReference type="AlphaFoldDB" id="A0AAU7FAD6"/>
<keyword evidence="1" id="KW-1133">Transmembrane helix</keyword>
<dbReference type="RefSeq" id="WP_157314130.1">
    <property type="nucleotide sequence ID" value="NZ_CP157355.1"/>
</dbReference>
<evidence type="ECO:0000256" key="1">
    <source>
        <dbReference type="SAM" id="Phobius"/>
    </source>
</evidence>
<feature type="transmembrane region" description="Helical" evidence="1">
    <location>
        <begin position="14"/>
        <end position="36"/>
    </location>
</feature>
<dbReference type="Pfam" id="PF11346">
    <property type="entry name" value="DUF3149"/>
    <property type="match status" value="1"/>
</dbReference>
<protein>
    <submittedName>
        <fullName evidence="2">DUF3149 domain-containing protein</fullName>
    </submittedName>
</protein>
<evidence type="ECO:0000313" key="2">
    <source>
        <dbReference type="EMBL" id="XBM01487.1"/>
    </source>
</evidence>
<keyword evidence="1" id="KW-0812">Transmembrane</keyword>
<sequence>MENTPLSTLFSSEIGLLSLFTIGFILCMGVYIFLFVRRHVKEDTEAQQKRD</sequence>
<proteinExistence type="predicted"/>
<dbReference type="EMBL" id="CP157355">
    <property type="protein sequence ID" value="XBM01487.1"/>
    <property type="molecule type" value="Genomic_DNA"/>
</dbReference>
<organism evidence="2">
    <name type="scientific">Chitinibacter mangrovi</name>
    <dbReference type="NCBI Taxonomy" id="3153927"/>
    <lineage>
        <taxon>Bacteria</taxon>
        <taxon>Pseudomonadati</taxon>
        <taxon>Pseudomonadota</taxon>
        <taxon>Betaproteobacteria</taxon>
        <taxon>Neisseriales</taxon>
        <taxon>Chitinibacteraceae</taxon>
        <taxon>Chitinibacter</taxon>
    </lineage>
</organism>
<dbReference type="InterPro" id="IPR021494">
    <property type="entry name" value="DUF3149"/>
</dbReference>
<accession>A0AAU7FAD6</accession>
<name>A0AAU7FAD6_9NEIS</name>
<keyword evidence="1" id="KW-0472">Membrane</keyword>